<name>A0AAD5K2K0_9FUNG</name>
<protein>
    <submittedName>
        <fullName evidence="1">Uncharacterized protein</fullName>
    </submittedName>
</protein>
<gene>
    <name evidence="1" type="ORF">BDA99DRAFT_419813</name>
</gene>
<dbReference type="GO" id="GO:0003676">
    <property type="term" value="F:nucleic acid binding"/>
    <property type="evidence" value="ECO:0007669"/>
    <property type="project" value="InterPro"/>
</dbReference>
<evidence type="ECO:0000313" key="2">
    <source>
        <dbReference type="Proteomes" id="UP001209540"/>
    </source>
</evidence>
<reference evidence="1" key="2">
    <citation type="submission" date="2023-02" db="EMBL/GenBank/DDBJ databases">
        <authorList>
            <consortium name="DOE Joint Genome Institute"/>
            <person name="Mondo S.J."/>
            <person name="Chang Y."/>
            <person name="Wang Y."/>
            <person name="Ahrendt S."/>
            <person name="Andreopoulos W."/>
            <person name="Barry K."/>
            <person name="Beard J."/>
            <person name="Benny G.L."/>
            <person name="Blankenship S."/>
            <person name="Bonito G."/>
            <person name="Cuomo C."/>
            <person name="Desiro A."/>
            <person name="Gervers K.A."/>
            <person name="Hundley H."/>
            <person name="Kuo A."/>
            <person name="LaButti K."/>
            <person name="Lang B.F."/>
            <person name="Lipzen A."/>
            <person name="O'Donnell K."/>
            <person name="Pangilinan J."/>
            <person name="Reynolds N."/>
            <person name="Sandor L."/>
            <person name="Smith M.W."/>
            <person name="Tsang A."/>
            <person name="Grigoriev I.V."/>
            <person name="Stajich J.E."/>
            <person name="Spatafora J.W."/>
        </authorList>
    </citation>
    <scope>NUCLEOTIDE SEQUENCE</scope>
    <source>
        <strain evidence="1">RSA 2281</strain>
    </source>
</reference>
<keyword evidence="2" id="KW-1185">Reference proteome</keyword>
<dbReference type="EMBL" id="JAIXMP010000010">
    <property type="protein sequence ID" value="KAI9266606.1"/>
    <property type="molecule type" value="Genomic_DNA"/>
</dbReference>
<comment type="caution">
    <text evidence="1">The sequence shown here is derived from an EMBL/GenBank/DDBJ whole genome shotgun (WGS) entry which is preliminary data.</text>
</comment>
<feature type="non-terminal residue" evidence="1">
    <location>
        <position position="1"/>
    </location>
</feature>
<dbReference type="Gene3D" id="3.30.420.10">
    <property type="entry name" value="Ribonuclease H-like superfamily/Ribonuclease H"/>
    <property type="match status" value="1"/>
</dbReference>
<sequence length="71" mass="7752">NTDINFLKNCVFVDETTFNISMRSPNARSLKGTSAVIETPTTRAVTHTILGAITAHGVISVEIREPLKPKK</sequence>
<feature type="non-terminal residue" evidence="1">
    <location>
        <position position="71"/>
    </location>
</feature>
<proteinExistence type="predicted"/>
<evidence type="ECO:0000313" key="1">
    <source>
        <dbReference type="EMBL" id="KAI9266606.1"/>
    </source>
</evidence>
<dbReference type="InterPro" id="IPR036397">
    <property type="entry name" value="RNaseH_sf"/>
</dbReference>
<dbReference type="Proteomes" id="UP001209540">
    <property type="component" value="Unassembled WGS sequence"/>
</dbReference>
<accession>A0AAD5K2K0</accession>
<reference evidence="1" key="1">
    <citation type="journal article" date="2022" name="IScience">
        <title>Evolution of zygomycete secretomes and the origins of terrestrial fungal ecologies.</title>
        <authorList>
            <person name="Chang Y."/>
            <person name="Wang Y."/>
            <person name="Mondo S."/>
            <person name="Ahrendt S."/>
            <person name="Andreopoulos W."/>
            <person name="Barry K."/>
            <person name="Beard J."/>
            <person name="Benny G.L."/>
            <person name="Blankenship S."/>
            <person name="Bonito G."/>
            <person name="Cuomo C."/>
            <person name="Desiro A."/>
            <person name="Gervers K.A."/>
            <person name="Hundley H."/>
            <person name="Kuo A."/>
            <person name="LaButti K."/>
            <person name="Lang B.F."/>
            <person name="Lipzen A."/>
            <person name="O'Donnell K."/>
            <person name="Pangilinan J."/>
            <person name="Reynolds N."/>
            <person name="Sandor L."/>
            <person name="Smith M.E."/>
            <person name="Tsang A."/>
            <person name="Grigoriev I.V."/>
            <person name="Stajich J.E."/>
            <person name="Spatafora J.W."/>
        </authorList>
    </citation>
    <scope>NUCLEOTIDE SEQUENCE</scope>
    <source>
        <strain evidence="1">RSA 2281</strain>
    </source>
</reference>
<dbReference type="AlphaFoldDB" id="A0AAD5K2K0"/>
<organism evidence="1 2">
    <name type="scientific">Phascolomyces articulosus</name>
    <dbReference type="NCBI Taxonomy" id="60185"/>
    <lineage>
        <taxon>Eukaryota</taxon>
        <taxon>Fungi</taxon>
        <taxon>Fungi incertae sedis</taxon>
        <taxon>Mucoromycota</taxon>
        <taxon>Mucoromycotina</taxon>
        <taxon>Mucoromycetes</taxon>
        <taxon>Mucorales</taxon>
        <taxon>Lichtheimiaceae</taxon>
        <taxon>Phascolomyces</taxon>
    </lineage>
</organism>